<sequence length="411" mass="46031">MVATRRSLGAADNNNSTSSAAFVLPASTGDKKKDRLLRELYIDAAEGLGGEKKDESKQSLDQGKGVYTWRGAVYAITDDTPQEWIDAEAALRKKKEKEVVPRKRRIDDDGEEMPAKKVRRSMPEMTSRTHREEEGSRPRKKLSSLGRRRESRRGASEEPRPKTDIEIQKEMAKERGLEVDMLPEIKVKSKKKPKKATSKVVKSKKNPEPKHMSILERLSGRIEARQLAFDVAKMARLNTRIADVSEQIETAKNDDGKLDKLKEILRAPLSTTEEAHAPVQQQPTPEPEQTIEPADPPRALSSSTSTTPSLTTDLTLSPIVPRSSPELPDMHHTNRGGQKLRWSLSKPDILKDPDRAENAIQKNRLDGESKSARRRRVKREIEFVKTLPIAREDEDSLKHCAVSPLSGGTIG</sequence>
<evidence type="ECO:0000313" key="3">
    <source>
        <dbReference type="Proteomes" id="UP000070133"/>
    </source>
</evidence>
<feature type="compositionally biased region" description="Basic residues" evidence="1">
    <location>
        <begin position="188"/>
        <end position="204"/>
    </location>
</feature>
<proteinExistence type="predicted"/>
<evidence type="ECO:0000313" key="2">
    <source>
        <dbReference type="EMBL" id="KXS99930.1"/>
    </source>
</evidence>
<feature type="compositionally biased region" description="Basic and acidic residues" evidence="1">
    <location>
        <begin position="127"/>
        <end position="137"/>
    </location>
</feature>
<comment type="caution">
    <text evidence="2">The sequence shown here is derived from an EMBL/GenBank/DDBJ whole genome shotgun (WGS) entry which is preliminary data.</text>
</comment>
<dbReference type="AlphaFoldDB" id="A0A139HBU8"/>
<feature type="compositionally biased region" description="Basic and acidic residues" evidence="1">
    <location>
        <begin position="96"/>
        <end position="107"/>
    </location>
</feature>
<gene>
    <name evidence="2" type="ORF">AC578_900</name>
</gene>
<feature type="compositionally biased region" description="Basic and acidic residues" evidence="1">
    <location>
        <begin position="348"/>
        <end position="371"/>
    </location>
</feature>
<feature type="region of interest" description="Disordered" evidence="1">
    <location>
        <begin position="91"/>
        <end position="217"/>
    </location>
</feature>
<evidence type="ECO:0000256" key="1">
    <source>
        <dbReference type="SAM" id="MobiDB-lite"/>
    </source>
</evidence>
<dbReference type="Proteomes" id="UP000070133">
    <property type="component" value="Unassembled WGS sequence"/>
</dbReference>
<feature type="compositionally biased region" description="Basic and acidic residues" evidence="1">
    <location>
        <begin position="152"/>
        <end position="187"/>
    </location>
</feature>
<feature type="compositionally biased region" description="Basic and acidic residues" evidence="1">
    <location>
        <begin position="205"/>
        <end position="217"/>
    </location>
</feature>
<protein>
    <submittedName>
        <fullName evidence="2">Uncharacterized protein</fullName>
    </submittedName>
</protein>
<feature type="compositionally biased region" description="Low complexity" evidence="1">
    <location>
        <begin position="280"/>
        <end position="293"/>
    </location>
</feature>
<accession>A0A139HBU8</accession>
<feature type="compositionally biased region" description="Basic and acidic residues" evidence="1">
    <location>
        <begin position="249"/>
        <end position="265"/>
    </location>
</feature>
<dbReference type="OrthoDB" id="3650955at2759"/>
<feature type="region of interest" description="Disordered" evidence="1">
    <location>
        <begin position="1"/>
        <end position="20"/>
    </location>
</feature>
<feature type="compositionally biased region" description="Low complexity" evidence="1">
    <location>
        <begin position="10"/>
        <end position="20"/>
    </location>
</feature>
<feature type="compositionally biased region" description="Low complexity" evidence="1">
    <location>
        <begin position="300"/>
        <end position="318"/>
    </location>
</feature>
<feature type="region of interest" description="Disordered" evidence="1">
    <location>
        <begin position="243"/>
        <end position="375"/>
    </location>
</feature>
<name>A0A139HBU8_9PEZI</name>
<organism evidence="2 3">
    <name type="scientific">Pseudocercospora eumusae</name>
    <dbReference type="NCBI Taxonomy" id="321146"/>
    <lineage>
        <taxon>Eukaryota</taxon>
        <taxon>Fungi</taxon>
        <taxon>Dikarya</taxon>
        <taxon>Ascomycota</taxon>
        <taxon>Pezizomycotina</taxon>
        <taxon>Dothideomycetes</taxon>
        <taxon>Dothideomycetidae</taxon>
        <taxon>Mycosphaerellales</taxon>
        <taxon>Mycosphaerellaceae</taxon>
        <taxon>Pseudocercospora</taxon>
    </lineage>
</organism>
<keyword evidence="3" id="KW-1185">Reference proteome</keyword>
<dbReference type="EMBL" id="LFZN01000083">
    <property type="protein sequence ID" value="KXS99930.1"/>
    <property type="molecule type" value="Genomic_DNA"/>
</dbReference>
<reference evidence="2 3" key="1">
    <citation type="submission" date="2015-07" db="EMBL/GenBank/DDBJ databases">
        <title>Comparative genomics of the Sigatoka disease complex on banana suggests a link between parallel evolutionary changes in Pseudocercospora fijiensis and Pseudocercospora eumusae and increased virulence on the banana host.</title>
        <authorList>
            <person name="Chang T.-C."/>
            <person name="Salvucci A."/>
            <person name="Crous P.W."/>
            <person name="Stergiopoulos I."/>
        </authorList>
    </citation>
    <scope>NUCLEOTIDE SEQUENCE [LARGE SCALE GENOMIC DNA]</scope>
    <source>
        <strain evidence="2 3">CBS 114824</strain>
    </source>
</reference>